<dbReference type="PANTHER" id="PTHR30483:SF6">
    <property type="entry name" value="PERIPLASMIC BINDING PROTEIN OF ABC TRANSPORTER FOR NATURAL AMINO ACIDS"/>
    <property type="match status" value="1"/>
</dbReference>
<dbReference type="SUPFAM" id="SSF53822">
    <property type="entry name" value="Periplasmic binding protein-like I"/>
    <property type="match status" value="1"/>
</dbReference>
<protein>
    <submittedName>
        <fullName evidence="5">ABC transporter substrate-binding protein</fullName>
    </submittedName>
</protein>
<evidence type="ECO:0000313" key="5">
    <source>
        <dbReference type="EMBL" id="MFC5587787.1"/>
    </source>
</evidence>
<feature type="domain" description="Leucine-binding protein" evidence="4">
    <location>
        <begin position="39"/>
        <end position="378"/>
    </location>
</feature>
<keyword evidence="2 3" id="KW-0732">Signal</keyword>
<dbReference type="PROSITE" id="PS51257">
    <property type="entry name" value="PROKAR_LIPOPROTEIN"/>
    <property type="match status" value="1"/>
</dbReference>
<organism evidence="5 6">
    <name type="scientific">Sporosarcina soli</name>
    <dbReference type="NCBI Taxonomy" id="334736"/>
    <lineage>
        <taxon>Bacteria</taxon>
        <taxon>Bacillati</taxon>
        <taxon>Bacillota</taxon>
        <taxon>Bacilli</taxon>
        <taxon>Bacillales</taxon>
        <taxon>Caryophanaceae</taxon>
        <taxon>Sporosarcina</taxon>
    </lineage>
</organism>
<comment type="similarity">
    <text evidence="1">Belongs to the leucine-binding protein family.</text>
</comment>
<dbReference type="CDD" id="cd20014">
    <property type="entry name" value="PBP1_RPA0668_benzoate-like"/>
    <property type="match status" value="1"/>
</dbReference>
<evidence type="ECO:0000259" key="4">
    <source>
        <dbReference type="Pfam" id="PF13458"/>
    </source>
</evidence>
<dbReference type="Gene3D" id="3.40.50.2300">
    <property type="match status" value="2"/>
</dbReference>
<evidence type="ECO:0000313" key="6">
    <source>
        <dbReference type="Proteomes" id="UP001596109"/>
    </source>
</evidence>
<name>A0ABW0TEN4_9BACL</name>
<proteinExistence type="inferred from homology"/>
<dbReference type="PANTHER" id="PTHR30483">
    <property type="entry name" value="LEUCINE-SPECIFIC-BINDING PROTEIN"/>
    <property type="match status" value="1"/>
</dbReference>
<evidence type="ECO:0000256" key="1">
    <source>
        <dbReference type="ARBA" id="ARBA00010062"/>
    </source>
</evidence>
<comment type="caution">
    <text evidence="5">The sequence shown here is derived from an EMBL/GenBank/DDBJ whole genome shotgun (WGS) entry which is preliminary data.</text>
</comment>
<dbReference type="Pfam" id="PF13458">
    <property type="entry name" value="Peripla_BP_6"/>
    <property type="match status" value="1"/>
</dbReference>
<dbReference type="EMBL" id="JBHSNO010000001">
    <property type="protein sequence ID" value="MFC5587787.1"/>
    <property type="molecule type" value="Genomic_DNA"/>
</dbReference>
<dbReference type="InterPro" id="IPR051010">
    <property type="entry name" value="BCAA_transport"/>
</dbReference>
<dbReference type="RefSeq" id="WP_381430263.1">
    <property type="nucleotide sequence ID" value="NZ_JBHSNO010000001.1"/>
</dbReference>
<gene>
    <name evidence="5" type="ORF">ACFPRA_02550</name>
</gene>
<dbReference type="InterPro" id="IPR028081">
    <property type="entry name" value="Leu-bd"/>
</dbReference>
<dbReference type="Proteomes" id="UP001596109">
    <property type="component" value="Unassembled WGS sequence"/>
</dbReference>
<feature type="chain" id="PRO_5045378206" evidence="3">
    <location>
        <begin position="24"/>
        <end position="406"/>
    </location>
</feature>
<feature type="signal peptide" evidence="3">
    <location>
        <begin position="1"/>
        <end position="23"/>
    </location>
</feature>
<evidence type="ECO:0000256" key="2">
    <source>
        <dbReference type="ARBA" id="ARBA00022729"/>
    </source>
</evidence>
<accession>A0ABW0TEN4</accession>
<keyword evidence="6" id="KW-1185">Reference proteome</keyword>
<dbReference type="InterPro" id="IPR028082">
    <property type="entry name" value="Peripla_BP_I"/>
</dbReference>
<reference evidence="6" key="1">
    <citation type="journal article" date="2019" name="Int. J. Syst. Evol. Microbiol.">
        <title>The Global Catalogue of Microorganisms (GCM) 10K type strain sequencing project: providing services to taxonomists for standard genome sequencing and annotation.</title>
        <authorList>
            <consortium name="The Broad Institute Genomics Platform"/>
            <consortium name="The Broad Institute Genome Sequencing Center for Infectious Disease"/>
            <person name="Wu L."/>
            <person name="Ma J."/>
        </authorList>
    </citation>
    <scope>NUCLEOTIDE SEQUENCE [LARGE SCALE GENOMIC DNA]</scope>
    <source>
        <strain evidence="6">CGMCC 4.1434</strain>
    </source>
</reference>
<sequence>MNKKNIFLIGIVSMISIFLIACSEGSAGGAGNGSDKDDVKVGFILSLTGNFAFMGEGIKEGLELYFEENDEIAGRKVQLIFEDDGGDPQAALRKYEQLTLKQNVDMIGGGTIGSIAAALRDKVDAEKRVPMINVVGTGNTLSWDNRSDYVWRTSFSAWQYAATAGKFAAEEVGKSAVVVASDYVAGHEIATDFIANFEENGGNIEKIIWAPVGTSDFSSYLTQINEIKPDSVFMFIPGADGPRFVQQYKEFGLRDKYQLLESSAMLNAPSTIKAVADAVVGGQMVTNYFPELDNNVNNEFVKKFKEKYGKEPDNYAVNGYDSAQLIVEAIKKADSTEADQIVKALEEGISIDSPRGPIEIDPVTNNPIQNMYIVEGKKENDAILFELIKTYEKVQMPKEATGYKEY</sequence>
<evidence type="ECO:0000256" key="3">
    <source>
        <dbReference type="SAM" id="SignalP"/>
    </source>
</evidence>